<evidence type="ECO:0000313" key="1">
    <source>
        <dbReference type="EMBL" id="MFI1463214.1"/>
    </source>
</evidence>
<reference evidence="1 2" key="1">
    <citation type="submission" date="2024-10" db="EMBL/GenBank/DDBJ databases">
        <title>The Natural Products Discovery Center: Release of the First 8490 Sequenced Strains for Exploring Actinobacteria Biosynthetic Diversity.</title>
        <authorList>
            <person name="Kalkreuter E."/>
            <person name="Kautsar S.A."/>
            <person name="Yang D."/>
            <person name="Bader C.D."/>
            <person name="Teijaro C.N."/>
            <person name="Fluegel L."/>
            <person name="Davis C.M."/>
            <person name="Simpson J.R."/>
            <person name="Lauterbach L."/>
            <person name="Steele A.D."/>
            <person name="Gui C."/>
            <person name="Meng S."/>
            <person name="Li G."/>
            <person name="Viehrig K."/>
            <person name="Ye F."/>
            <person name="Su P."/>
            <person name="Kiefer A.F."/>
            <person name="Nichols A."/>
            <person name="Cepeda A.J."/>
            <person name="Yan W."/>
            <person name="Fan B."/>
            <person name="Jiang Y."/>
            <person name="Adhikari A."/>
            <person name="Zheng C.-J."/>
            <person name="Schuster L."/>
            <person name="Cowan T.M."/>
            <person name="Smanski M.J."/>
            <person name="Chevrette M.G."/>
            <person name="De Carvalho L.P.S."/>
            <person name="Shen B."/>
        </authorList>
    </citation>
    <scope>NUCLEOTIDE SEQUENCE [LARGE SCALE GENOMIC DNA]</scope>
    <source>
        <strain evidence="1 2">NPDC020568</strain>
    </source>
</reference>
<gene>
    <name evidence="1" type="ORF">ACH4WX_21060</name>
</gene>
<accession>A0ABW7TQ91</accession>
<sequence length="82" mass="9292">MIRRAAPAAPARHTPWRAGAAAVIRAVRTVGWYLDSVVGGQDYQRYVAHMRRVHPDKPIADKSAYWRERYADAERNPGARCC</sequence>
<organism evidence="1 2">
    <name type="scientific">Nocardia carnea</name>
    <dbReference type="NCBI Taxonomy" id="37328"/>
    <lineage>
        <taxon>Bacteria</taxon>
        <taxon>Bacillati</taxon>
        <taxon>Actinomycetota</taxon>
        <taxon>Actinomycetes</taxon>
        <taxon>Mycobacteriales</taxon>
        <taxon>Nocardiaceae</taxon>
        <taxon>Nocardia</taxon>
    </lineage>
</organism>
<name>A0ABW7TQ91_9NOCA</name>
<dbReference type="RefSeq" id="WP_306306613.1">
    <property type="nucleotide sequence ID" value="NZ_JBIRUQ010000005.1"/>
</dbReference>
<comment type="caution">
    <text evidence="1">The sequence shown here is derived from an EMBL/GenBank/DDBJ whole genome shotgun (WGS) entry which is preliminary data.</text>
</comment>
<dbReference type="Pfam" id="PF04328">
    <property type="entry name" value="Sel_put"/>
    <property type="match status" value="1"/>
</dbReference>
<dbReference type="InterPro" id="IPR007423">
    <property type="entry name" value="Sel_put"/>
</dbReference>
<evidence type="ECO:0000313" key="2">
    <source>
        <dbReference type="Proteomes" id="UP001611263"/>
    </source>
</evidence>
<keyword evidence="2" id="KW-1185">Reference proteome</keyword>
<protein>
    <submittedName>
        <fullName evidence="1">YbdD/YjiX family protein</fullName>
    </submittedName>
</protein>
<dbReference type="EMBL" id="JBIRUQ010000005">
    <property type="protein sequence ID" value="MFI1463214.1"/>
    <property type="molecule type" value="Genomic_DNA"/>
</dbReference>
<dbReference type="Proteomes" id="UP001611263">
    <property type="component" value="Unassembled WGS sequence"/>
</dbReference>
<proteinExistence type="predicted"/>
<dbReference type="GeneID" id="93506913"/>